<comment type="subcellular location">
    <subcellularLocation>
        <location evidence="1">Membrane</location>
        <topology evidence="1">Multi-pass membrane protein</topology>
    </subcellularLocation>
</comment>
<keyword evidence="2 6" id="KW-0812">Transmembrane</keyword>
<keyword evidence="3 6" id="KW-1133">Transmembrane helix</keyword>
<evidence type="ECO:0000256" key="5">
    <source>
        <dbReference type="SAM" id="MobiDB-lite"/>
    </source>
</evidence>
<evidence type="ECO:0000256" key="1">
    <source>
        <dbReference type="ARBA" id="ARBA00004141"/>
    </source>
</evidence>
<dbReference type="InterPro" id="IPR011701">
    <property type="entry name" value="MFS"/>
</dbReference>
<feature type="transmembrane region" description="Helical" evidence="6">
    <location>
        <begin position="102"/>
        <end position="119"/>
    </location>
</feature>
<feature type="transmembrane region" description="Helical" evidence="6">
    <location>
        <begin position="471"/>
        <end position="489"/>
    </location>
</feature>
<dbReference type="GO" id="GO:0005886">
    <property type="term" value="C:plasma membrane"/>
    <property type="evidence" value="ECO:0007669"/>
    <property type="project" value="TreeGrafter"/>
</dbReference>
<feature type="transmembrane region" description="Helical" evidence="6">
    <location>
        <begin position="62"/>
        <end position="82"/>
    </location>
</feature>
<proteinExistence type="predicted"/>
<evidence type="ECO:0000313" key="8">
    <source>
        <dbReference type="EMBL" id="KAE8155086.1"/>
    </source>
</evidence>
<name>A0A5N6U932_ASPAV</name>
<reference evidence="8 9" key="1">
    <citation type="submission" date="2019-04" db="EMBL/GenBank/DDBJ databases">
        <title>Friends and foes A comparative genomics study of 23 Aspergillus species from section Flavi.</title>
        <authorList>
            <consortium name="DOE Joint Genome Institute"/>
            <person name="Kjaerbolling I."/>
            <person name="Vesth T."/>
            <person name="Frisvad J.C."/>
            <person name="Nybo J.L."/>
            <person name="Theobald S."/>
            <person name="Kildgaard S."/>
            <person name="Isbrandt T."/>
            <person name="Kuo A."/>
            <person name="Sato A."/>
            <person name="Lyhne E.K."/>
            <person name="Kogle M.E."/>
            <person name="Wiebenga A."/>
            <person name="Kun R.S."/>
            <person name="Lubbers R.J."/>
            <person name="Makela M.R."/>
            <person name="Barry K."/>
            <person name="Chovatia M."/>
            <person name="Clum A."/>
            <person name="Daum C."/>
            <person name="Haridas S."/>
            <person name="He G."/>
            <person name="LaButti K."/>
            <person name="Lipzen A."/>
            <person name="Mondo S."/>
            <person name="Riley R."/>
            <person name="Salamov A."/>
            <person name="Simmons B.A."/>
            <person name="Magnuson J.K."/>
            <person name="Henrissat B."/>
            <person name="Mortensen U.H."/>
            <person name="Larsen T.O."/>
            <person name="Devries R.P."/>
            <person name="Grigoriev I.V."/>
            <person name="Machida M."/>
            <person name="Baker S.E."/>
            <person name="Andersen M.R."/>
        </authorList>
    </citation>
    <scope>NUCLEOTIDE SEQUENCE [LARGE SCALE GENOMIC DNA]</scope>
    <source>
        <strain evidence="8 9">IBT 18842</strain>
    </source>
</reference>
<feature type="transmembrane region" description="Helical" evidence="6">
    <location>
        <begin position="320"/>
        <end position="344"/>
    </location>
</feature>
<feature type="transmembrane region" description="Helical" evidence="6">
    <location>
        <begin position="215"/>
        <end position="234"/>
    </location>
</feature>
<accession>A0A5N6U932</accession>
<sequence length="541" mass="59798">MAGQGSVESYGDIDSFPGTGLLIRDDGSGERQVPPMIVPSPVPTRDSNEPLNWSTARKAFQFTLVLAVTWLIFTALTIHQIFWQLMVVDLIVTYTQLNQAMSVNFVGLATGCIIFIPLAKRFGRRPVYLVSTGLMLITSFRSAGITSLVKLYITNLLQGLAGSTDEAIVQITIADLFFVHQRGGMNALYMTIMMIGSFLTPMAAGAQATNLGWRWSYRTMGILNTALFLLFLIIHEESKYSSIVNGINPTSGAVDRVQETTSHKPDHGTPLKASNTVQECNSTSHDMDVTIPMDTWRKRLALWTYTSESIWPYYYRPFEVLVTFPAVLCCGLQYACGVMWLTILSSVLSLVFPLPPYEFTPAQVGYMSVGPFIGNLLGSFYGGFLGDWSIRVFSRRNNGYYEPEMRLYILHVPALALCGGLIMFGVTIDRGMHWILPSIAGALFGFGLGTISDACLTLVIDSYVAITGDAFTGVAFLRYSLSIGIPFAITPWMERSGLTNMFIACGFISLVITFTLVAMAMYGKRFRRAISTRYCKMASLQ</sequence>
<feature type="transmembrane region" description="Helical" evidence="6">
    <location>
        <begin position="407"/>
        <end position="428"/>
    </location>
</feature>
<feature type="transmembrane region" description="Helical" evidence="6">
    <location>
        <begin position="434"/>
        <end position="459"/>
    </location>
</feature>
<protein>
    <submittedName>
        <fullName evidence="8">Major facilitator superfamily domain-containing protein</fullName>
    </submittedName>
</protein>
<evidence type="ECO:0000259" key="7">
    <source>
        <dbReference type="PROSITE" id="PS50850"/>
    </source>
</evidence>
<dbReference type="PROSITE" id="PS50850">
    <property type="entry name" value="MFS"/>
    <property type="match status" value="1"/>
</dbReference>
<dbReference type="EMBL" id="ML742024">
    <property type="protein sequence ID" value="KAE8155086.1"/>
    <property type="molecule type" value="Genomic_DNA"/>
</dbReference>
<evidence type="ECO:0000256" key="2">
    <source>
        <dbReference type="ARBA" id="ARBA00022692"/>
    </source>
</evidence>
<dbReference type="AlphaFoldDB" id="A0A5N6U932"/>
<evidence type="ECO:0000256" key="6">
    <source>
        <dbReference type="SAM" id="Phobius"/>
    </source>
</evidence>
<feature type="domain" description="Major facilitator superfamily (MFS) profile" evidence="7">
    <location>
        <begin position="60"/>
        <end position="521"/>
    </location>
</feature>
<evidence type="ECO:0000256" key="4">
    <source>
        <dbReference type="ARBA" id="ARBA00023136"/>
    </source>
</evidence>
<dbReference type="GO" id="GO:0022857">
    <property type="term" value="F:transmembrane transporter activity"/>
    <property type="evidence" value="ECO:0007669"/>
    <property type="project" value="InterPro"/>
</dbReference>
<feature type="region of interest" description="Disordered" evidence="5">
    <location>
        <begin position="28"/>
        <end position="49"/>
    </location>
</feature>
<keyword evidence="4 6" id="KW-0472">Membrane</keyword>
<dbReference type="InterPro" id="IPR020846">
    <property type="entry name" value="MFS_dom"/>
</dbReference>
<dbReference type="SUPFAM" id="SSF103473">
    <property type="entry name" value="MFS general substrate transporter"/>
    <property type="match status" value="1"/>
</dbReference>
<dbReference type="InterPro" id="IPR036259">
    <property type="entry name" value="MFS_trans_sf"/>
</dbReference>
<gene>
    <name evidence="8" type="ORF">BDV25DRAFT_126042</name>
</gene>
<dbReference type="PANTHER" id="PTHR23502:SF50">
    <property type="entry name" value="TRANSPORTER, PUTATIVE (AFU_ORTHOLOGUE AFUA_5G00430)-RELATED"/>
    <property type="match status" value="1"/>
</dbReference>
<dbReference type="PANTHER" id="PTHR23502">
    <property type="entry name" value="MAJOR FACILITATOR SUPERFAMILY"/>
    <property type="match status" value="1"/>
</dbReference>
<feature type="transmembrane region" description="Helical" evidence="6">
    <location>
        <begin position="187"/>
        <end position="209"/>
    </location>
</feature>
<dbReference type="Pfam" id="PF07690">
    <property type="entry name" value="MFS_1"/>
    <property type="match status" value="1"/>
</dbReference>
<feature type="transmembrane region" description="Helical" evidence="6">
    <location>
        <begin position="364"/>
        <end position="386"/>
    </location>
</feature>
<organism evidence="8 9">
    <name type="scientific">Aspergillus avenaceus</name>
    <dbReference type="NCBI Taxonomy" id="36643"/>
    <lineage>
        <taxon>Eukaryota</taxon>
        <taxon>Fungi</taxon>
        <taxon>Dikarya</taxon>
        <taxon>Ascomycota</taxon>
        <taxon>Pezizomycotina</taxon>
        <taxon>Eurotiomycetes</taxon>
        <taxon>Eurotiomycetidae</taxon>
        <taxon>Eurotiales</taxon>
        <taxon>Aspergillaceae</taxon>
        <taxon>Aspergillus</taxon>
        <taxon>Aspergillus subgen. Circumdati</taxon>
    </lineage>
</organism>
<dbReference type="OrthoDB" id="5215911at2759"/>
<evidence type="ECO:0000313" key="9">
    <source>
        <dbReference type="Proteomes" id="UP000325780"/>
    </source>
</evidence>
<dbReference type="Gene3D" id="1.20.1250.20">
    <property type="entry name" value="MFS general substrate transporter like domains"/>
    <property type="match status" value="1"/>
</dbReference>
<dbReference type="Proteomes" id="UP000325780">
    <property type="component" value="Unassembled WGS sequence"/>
</dbReference>
<evidence type="ECO:0000256" key="3">
    <source>
        <dbReference type="ARBA" id="ARBA00022989"/>
    </source>
</evidence>
<feature type="transmembrane region" description="Helical" evidence="6">
    <location>
        <begin position="501"/>
        <end position="523"/>
    </location>
</feature>
<keyword evidence="9" id="KW-1185">Reference proteome</keyword>